<evidence type="ECO:0000313" key="2">
    <source>
        <dbReference type="EMBL" id="MFB8894009.1"/>
    </source>
</evidence>
<feature type="transmembrane region" description="Helical" evidence="1">
    <location>
        <begin position="65"/>
        <end position="84"/>
    </location>
</feature>
<protein>
    <submittedName>
        <fullName evidence="2">Uncharacterized protein</fullName>
    </submittedName>
</protein>
<evidence type="ECO:0000313" key="3">
    <source>
        <dbReference type="Proteomes" id="UP001589643"/>
    </source>
</evidence>
<sequence>MAALPHESAGRARFGLIVSILALTQPLLLVLYVSGSFIFTGGQVLPDSVPFYDQVYGFPVFPVPAWLVFALAAVLLAGVIVLVATSQVLDAPRLTGLFGPAIASAVATVLFLLTRTDGAAPGYVSALVLNVVSLVVVLAGALRFVSRYDRMRRAGQLPNGYP</sequence>
<organism evidence="2 3">
    <name type="scientific">Microbacterium plantarum</name>
    <dbReference type="NCBI Taxonomy" id="1816425"/>
    <lineage>
        <taxon>Bacteria</taxon>
        <taxon>Bacillati</taxon>
        <taxon>Actinomycetota</taxon>
        <taxon>Actinomycetes</taxon>
        <taxon>Micrococcales</taxon>
        <taxon>Microbacteriaceae</taxon>
        <taxon>Microbacterium</taxon>
    </lineage>
</organism>
<keyword evidence="1" id="KW-0812">Transmembrane</keyword>
<comment type="caution">
    <text evidence="2">The sequence shown here is derived from an EMBL/GenBank/DDBJ whole genome shotgun (WGS) entry which is preliminary data.</text>
</comment>
<dbReference type="RefSeq" id="WP_114588610.1">
    <property type="nucleotide sequence ID" value="NZ_JBHLHV010000002.1"/>
</dbReference>
<feature type="transmembrane region" description="Helical" evidence="1">
    <location>
        <begin position="96"/>
        <end position="114"/>
    </location>
</feature>
<reference evidence="2 3" key="1">
    <citation type="submission" date="2024-08" db="EMBL/GenBank/DDBJ databases">
        <title>Heavy metals resistant antinobacteria isolated from wastewater.</title>
        <authorList>
            <person name="Roman Ponce B."/>
            <person name="Blanco Mercado M.A."/>
            <person name="Avila Aldana I.N."/>
            <person name="Morales Arrieta S."/>
        </authorList>
    </citation>
    <scope>NUCLEOTIDE SEQUENCE [LARGE SCALE GENOMIC DNA]</scope>
    <source>
        <strain evidence="3">sma-1</strain>
    </source>
</reference>
<name>A0ABV5EVL4_9MICO</name>
<keyword evidence="1" id="KW-1133">Transmembrane helix</keyword>
<feature type="transmembrane region" description="Helical" evidence="1">
    <location>
        <begin position="120"/>
        <end position="145"/>
    </location>
</feature>
<gene>
    <name evidence="2" type="ORF">AB7P39_14260</name>
</gene>
<proteinExistence type="predicted"/>
<keyword evidence="3" id="KW-1185">Reference proteome</keyword>
<dbReference type="EMBL" id="JBHLHV010000002">
    <property type="protein sequence ID" value="MFB8894009.1"/>
    <property type="molecule type" value="Genomic_DNA"/>
</dbReference>
<keyword evidence="1" id="KW-0472">Membrane</keyword>
<evidence type="ECO:0000256" key="1">
    <source>
        <dbReference type="SAM" id="Phobius"/>
    </source>
</evidence>
<dbReference type="Proteomes" id="UP001589643">
    <property type="component" value="Unassembled WGS sequence"/>
</dbReference>
<feature type="transmembrane region" description="Helical" evidence="1">
    <location>
        <begin position="12"/>
        <end position="45"/>
    </location>
</feature>
<accession>A0ABV5EVL4</accession>